<dbReference type="STRING" id="1848.SAMN05443637_12593"/>
<dbReference type="OrthoDB" id="9797743at2"/>
<name>A0A1M7A028_PSETH</name>
<dbReference type="AlphaFoldDB" id="A0A1M7A028"/>
<dbReference type="SFLD" id="SFLDG01129">
    <property type="entry name" value="C1.5:_HAD__Beta-PGM__Phosphata"/>
    <property type="match status" value="1"/>
</dbReference>
<organism evidence="1 2">
    <name type="scientific">Pseudonocardia thermophila</name>
    <dbReference type="NCBI Taxonomy" id="1848"/>
    <lineage>
        <taxon>Bacteria</taxon>
        <taxon>Bacillati</taxon>
        <taxon>Actinomycetota</taxon>
        <taxon>Actinomycetes</taxon>
        <taxon>Pseudonocardiales</taxon>
        <taxon>Pseudonocardiaceae</taxon>
        <taxon>Pseudonocardia</taxon>
    </lineage>
</organism>
<dbReference type="InterPro" id="IPR036412">
    <property type="entry name" value="HAD-like_sf"/>
</dbReference>
<evidence type="ECO:0000313" key="1">
    <source>
        <dbReference type="EMBL" id="SHL36138.1"/>
    </source>
</evidence>
<dbReference type="GO" id="GO:0008967">
    <property type="term" value="F:phosphoglycolate phosphatase activity"/>
    <property type="evidence" value="ECO:0007669"/>
    <property type="project" value="TreeGrafter"/>
</dbReference>
<dbReference type="PANTHER" id="PTHR43434">
    <property type="entry name" value="PHOSPHOGLYCOLATE PHOSPHATASE"/>
    <property type="match status" value="1"/>
</dbReference>
<dbReference type="InterPro" id="IPR041492">
    <property type="entry name" value="HAD_2"/>
</dbReference>
<keyword evidence="2" id="KW-1185">Reference proteome</keyword>
<dbReference type="GO" id="GO:0005829">
    <property type="term" value="C:cytosol"/>
    <property type="evidence" value="ECO:0007669"/>
    <property type="project" value="TreeGrafter"/>
</dbReference>
<dbReference type="Proteomes" id="UP000184363">
    <property type="component" value="Unassembled WGS sequence"/>
</dbReference>
<dbReference type="RefSeq" id="WP_073460050.1">
    <property type="nucleotide sequence ID" value="NZ_CALGVN010000020.1"/>
</dbReference>
<dbReference type="Gene3D" id="3.40.50.1000">
    <property type="entry name" value="HAD superfamily/HAD-like"/>
    <property type="match status" value="1"/>
</dbReference>
<dbReference type="Pfam" id="PF13419">
    <property type="entry name" value="HAD_2"/>
    <property type="match status" value="1"/>
</dbReference>
<accession>A0A1M7A028</accession>
<proteinExistence type="predicted"/>
<dbReference type="Gene3D" id="1.10.150.240">
    <property type="entry name" value="Putative phosphatase, domain 2"/>
    <property type="match status" value="1"/>
</dbReference>
<dbReference type="InterPro" id="IPR023198">
    <property type="entry name" value="PGP-like_dom2"/>
</dbReference>
<sequence length="325" mass="34292">MTPPARPPVRAVVFDLDGTLVQTRIASWEVFEKISRRYGLGVDDPEQYFALFNGNIYTSIAELCRDEQQAAEVKEEFLRLLRTEYTPPLVPGMAAVVRRLAASATLAVMSSNAMQVLRRVLVANDLAFCFAHVYGGDVIPDKRTAIRAFLAEPANGYGRRCSADYDEAGRPLTPDPASTVLVTDTAGDVRDALATGIRVVGVAWGMHTVEELTAAGAEFVALWPQELLAHLLGDAAADPVGGACALPAAPAAPTVEHESAPEPDPLAAVRAAAAARRRRRRTAARADVLVACAPAPPVPQPAQLAGAGPVAGGELLSAIRRTCGG</sequence>
<dbReference type="InterPro" id="IPR050155">
    <property type="entry name" value="HAD-like_hydrolase_sf"/>
</dbReference>
<reference evidence="1 2" key="1">
    <citation type="submission" date="2016-11" db="EMBL/GenBank/DDBJ databases">
        <authorList>
            <person name="Jaros S."/>
            <person name="Januszkiewicz K."/>
            <person name="Wedrychowicz H."/>
        </authorList>
    </citation>
    <scope>NUCLEOTIDE SEQUENCE [LARGE SCALE GENOMIC DNA]</scope>
    <source>
        <strain evidence="1 2">DSM 43832</strain>
    </source>
</reference>
<dbReference type="InterPro" id="IPR023214">
    <property type="entry name" value="HAD_sf"/>
</dbReference>
<protein>
    <submittedName>
        <fullName evidence="1">Phosphoglycolate phosphatase</fullName>
    </submittedName>
</protein>
<dbReference type="SFLD" id="SFLDS00003">
    <property type="entry name" value="Haloacid_Dehalogenase"/>
    <property type="match status" value="1"/>
</dbReference>
<dbReference type="GO" id="GO:0006281">
    <property type="term" value="P:DNA repair"/>
    <property type="evidence" value="ECO:0007669"/>
    <property type="project" value="TreeGrafter"/>
</dbReference>
<dbReference type="SUPFAM" id="SSF56784">
    <property type="entry name" value="HAD-like"/>
    <property type="match status" value="1"/>
</dbReference>
<gene>
    <name evidence="1" type="ORF">SAMN05443637_12593</name>
</gene>
<dbReference type="PANTHER" id="PTHR43434:SF1">
    <property type="entry name" value="PHOSPHOGLYCOLATE PHOSPHATASE"/>
    <property type="match status" value="1"/>
</dbReference>
<evidence type="ECO:0000313" key="2">
    <source>
        <dbReference type="Proteomes" id="UP000184363"/>
    </source>
</evidence>
<dbReference type="EMBL" id="FRAP01000025">
    <property type="protein sequence ID" value="SHL36138.1"/>
    <property type="molecule type" value="Genomic_DNA"/>
</dbReference>